<dbReference type="STRING" id="1365824.V5EQY2"/>
<dbReference type="AlphaFoldDB" id="V5EQY2"/>
<name>V5EQY2_KALBG</name>
<evidence type="ECO:0000259" key="3">
    <source>
        <dbReference type="PROSITE" id="PS50405"/>
    </source>
</evidence>
<accession>V5EQY2</accession>
<dbReference type="InterPro" id="IPR004045">
    <property type="entry name" value="Glutathione_S-Trfase_N"/>
</dbReference>
<dbReference type="SUPFAM" id="SSF52833">
    <property type="entry name" value="Thioredoxin-like"/>
    <property type="match status" value="1"/>
</dbReference>
<evidence type="ECO:0000313" key="5">
    <source>
        <dbReference type="Proteomes" id="UP000019377"/>
    </source>
</evidence>
<keyword evidence="5" id="KW-1185">Reference proteome</keyword>
<dbReference type="Gene3D" id="1.20.1050.10">
    <property type="match status" value="1"/>
</dbReference>
<dbReference type="InterPro" id="IPR010987">
    <property type="entry name" value="Glutathione-S-Trfase_C-like"/>
</dbReference>
<dbReference type="InterPro" id="IPR036249">
    <property type="entry name" value="Thioredoxin-like_sf"/>
</dbReference>
<dbReference type="SFLD" id="SFLDG00358">
    <property type="entry name" value="Main_(cytGST)"/>
    <property type="match status" value="1"/>
</dbReference>
<feature type="domain" description="GST C-terminal" evidence="3">
    <location>
        <begin position="99"/>
        <end position="234"/>
    </location>
</feature>
<dbReference type="SUPFAM" id="SSF47616">
    <property type="entry name" value="GST C-terminal domain-like"/>
    <property type="match status" value="1"/>
</dbReference>
<dbReference type="HOGENOM" id="CLU_011226_15_5_1"/>
<dbReference type="eggNOG" id="KOG0867">
    <property type="taxonomic scope" value="Eukaryota"/>
</dbReference>
<dbReference type="Gene3D" id="3.40.30.10">
    <property type="entry name" value="Glutaredoxin"/>
    <property type="match status" value="1"/>
</dbReference>
<dbReference type="InterPro" id="IPR036282">
    <property type="entry name" value="Glutathione-S-Trfase_C_sf"/>
</dbReference>
<dbReference type="PANTHER" id="PTHR44051">
    <property type="entry name" value="GLUTATHIONE S-TRANSFERASE-RELATED"/>
    <property type="match status" value="1"/>
</dbReference>
<dbReference type="InterPro" id="IPR004046">
    <property type="entry name" value="GST_C"/>
</dbReference>
<reference evidence="5" key="1">
    <citation type="journal article" date="2013" name="Genome Announc.">
        <title>Draft genome sequence of Pseudozyma brasiliensis sp. nov. strain GHG001, a high producer of endo-1,4-xylanase isolated from an insect pest of sugarcane.</title>
        <authorList>
            <person name="Oliveira J.V.D.C."/>
            <person name="dos Santos R.A.C."/>
            <person name="Borges T.A."/>
            <person name="Riano-Pachon D.M."/>
            <person name="Goldman G.H."/>
        </authorList>
    </citation>
    <scope>NUCLEOTIDE SEQUENCE [LARGE SCALE GENOMIC DNA]</scope>
    <source>
        <strain evidence="5">GHG001</strain>
    </source>
</reference>
<dbReference type="PROSITE" id="PS50405">
    <property type="entry name" value="GST_CTER"/>
    <property type="match status" value="1"/>
</dbReference>
<sequence length="234" mass="26106">MSTETSNRTLYFLENSRAFRVAWLLEELELPYTLKHYARIEGKRAVPELKSESNNPLGKSPYLVDGDVSLGESAALVKYLIERYGPQRGRTDLLGAEGNWQERGDIEAWISFSEGMMVHTLAAIYPRWFADDATAKNIETKMSGNIQNNLNLLESALAKQGAGGYLVGGRLTAADVMCAFSAEYTFWMDTGITNEGKKKEDWPNTVAWLKGLAKLPSYQKALQKGATHKFALIE</sequence>
<dbReference type="GeneID" id="27421766"/>
<dbReference type="OMA" id="RCIRTAW"/>
<evidence type="ECO:0000313" key="4">
    <source>
        <dbReference type="EMBL" id="EST05358.1"/>
    </source>
</evidence>
<organism evidence="4 5">
    <name type="scientific">Kalmanozyma brasiliensis (strain GHG001)</name>
    <name type="common">Yeast</name>
    <name type="synonym">Pseudozyma brasiliensis</name>
    <dbReference type="NCBI Taxonomy" id="1365824"/>
    <lineage>
        <taxon>Eukaryota</taxon>
        <taxon>Fungi</taxon>
        <taxon>Dikarya</taxon>
        <taxon>Basidiomycota</taxon>
        <taxon>Ustilaginomycotina</taxon>
        <taxon>Ustilaginomycetes</taxon>
        <taxon>Ustilaginales</taxon>
        <taxon>Ustilaginaceae</taxon>
        <taxon>Kalmanozyma</taxon>
    </lineage>
</organism>
<dbReference type="PANTHER" id="PTHR44051:SF9">
    <property type="entry name" value="GLUTATHIONE S-TRANSFERASE 1"/>
    <property type="match status" value="1"/>
</dbReference>
<gene>
    <name evidence="4" type="ORF">PSEUBRA_SCAF6g00935</name>
</gene>
<dbReference type="CDD" id="cd03046">
    <property type="entry name" value="GST_N_GTT1_like"/>
    <property type="match status" value="1"/>
</dbReference>
<dbReference type="PROSITE" id="PS50404">
    <property type="entry name" value="GST_NTER"/>
    <property type="match status" value="1"/>
</dbReference>
<protein>
    <recommendedName>
        <fullName evidence="6">Glutathione S-transferase</fullName>
    </recommendedName>
</protein>
<proteinExistence type="inferred from homology"/>
<evidence type="ECO:0008006" key="6">
    <source>
        <dbReference type="Google" id="ProtNLM"/>
    </source>
</evidence>
<evidence type="ECO:0000259" key="2">
    <source>
        <dbReference type="PROSITE" id="PS50404"/>
    </source>
</evidence>
<evidence type="ECO:0000256" key="1">
    <source>
        <dbReference type="ARBA" id="ARBA00007409"/>
    </source>
</evidence>
<feature type="domain" description="GST N-terminal" evidence="2">
    <location>
        <begin position="5"/>
        <end position="88"/>
    </location>
</feature>
<dbReference type="FunFam" id="1.20.1050.10:FF:000069">
    <property type="entry name" value="Putative elongation factor 1-gamma"/>
    <property type="match status" value="1"/>
</dbReference>
<dbReference type="Pfam" id="PF14497">
    <property type="entry name" value="GST_C_3"/>
    <property type="match status" value="1"/>
</dbReference>
<dbReference type="RefSeq" id="XP_016290347.1">
    <property type="nucleotide sequence ID" value="XM_016439065.1"/>
</dbReference>
<dbReference type="Proteomes" id="UP000019377">
    <property type="component" value="Unassembled WGS sequence"/>
</dbReference>
<comment type="similarity">
    <text evidence="1">Belongs to the GST superfamily.</text>
</comment>
<dbReference type="Pfam" id="PF13417">
    <property type="entry name" value="GST_N_3"/>
    <property type="match status" value="1"/>
</dbReference>
<dbReference type="OrthoDB" id="2098326at2759"/>
<dbReference type="SFLD" id="SFLDS00019">
    <property type="entry name" value="Glutathione_Transferase_(cytos"/>
    <property type="match status" value="1"/>
</dbReference>
<dbReference type="InterPro" id="IPR040079">
    <property type="entry name" value="Glutathione_S-Trfase"/>
</dbReference>
<dbReference type="EMBL" id="KI545892">
    <property type="protein sequence ID" value="EST05358.1"/>
    <property type="molecule type" value="Genomic_DNA"/>
</dbReference>